<reference evidence="1 2" key="1">
    <citation type="submission" date="2019-03" db="EMBL/GenBank/DDBJ databases">
        <title>Arenimonas daejeonensis sp. nov., isolated from compost.</title>
        <authorList>
            <person name="Jeon C.O."/>
        </authorList>
    </citation>
    <scope>NUCLEOTIDE SEQUENCE [LARGE SCALE GENOMIC DNA]</scope>
    <source>
        <strain evidence="1 2">R29</strain>
    </source>
</reference>
<dbReference type="AlphaFoldDB" id="A0A5C4RPJ8"/>
<name>A0A5C4RPJ8_9GAMM</name>
<dbReference type="RefSeq" id="WP_139449139.1">
    <property type="nucleotide sequence ID" value="NZ_SMDR01000003.1"/>
</dbReference>
<sequence>MHRLSILTACVLLSAACSDPVQEPLPEPSPDPQTAEATELRDAIQAPIDKAKAVEDIQAADEAERQDALENAGG</sequence>
<dbReference type="Proteomes" id="UP000305760">
    <property type="component" value="Unassembled WGS sequence"/>
</dbReference>
<organism evidence="1 2">
    <name type="scientific">Arenimonas terrae</name>
    <dbReference type="NCBI Taxonomy" id="2546226"/>
    <lineage>
        <taxon>Bacteria</taxon>
        <taxon>Pseudomonadati</taxon>
        <taxon>Pseudomonadota</taxon>
        <taxon>Gammaproteobacteria</taxon>
        <taxon>Lysobacterales</taxon>
        <taxon>Lysobacteraceae</taxon>
        <taxon>Arenimonas</taxon>
    </lineage>
</organism>
<dbReference type="EMBL" id="SMDR01000003">
    <property type="protein sequence ID" value="TNJ33042.1"/>
    <property type="molecule type" value="Genomic_DNA"/>
</dbReference>
<protein>
    <submittedName>
        <fullName evidence="1">Uncharacterized protein</fullName>
    </submittedName>
</protein>
<evidence type="ECO:0000313" key="1">
    <source>
        <dbReference type="EMBL" id="TNJ33042.1"/>
    </source>
</evidence>
<gene>
    <name evidence="1" type="ORF">E1B00_12065</name>
</gene>
<accession>A0A5C4RPJ8</accession>
<evidence type="ECO:0000313" key="2">
    <source>
        <dbReference type="Proteomes" id="UP000305760"/>
    </source>
</evidence>
<comment type="caution">
    <text evidence="1">The sequence shown here is derived from an EMBL/GenBank/DDBJ whole genome shotgun (WGS) entry which is preliminary data.</text>
</comment>
<keyword evidence="2" id="KW-1185">Reference proteome</keyword>
<dbReference type="OrthoDB" id="6058900at2"/>
<proteinExistence type="predicted"/>
<dbReference type="PROSITE" id="PS51257">
    <property type="entry name" value="PROKAR_LIPOPROTEIN"/>
    <property type="match status" value="1"/>
</dbReference>